<protein>
    <submittedName>
        <fullName evidence="1">Uncharacterized protein</fullName>
    </submittedName>
</protein>
<proteinExistence type="predicted"/>
<organism evidence="1 2">
    <name type="scientific">Polyangium spumosum</name>
    <dbReference type="NCBI Taxonomy" id="889282"/>
    <lineage>
        <taxon>Bacteria</taxon>
        <taxon>Pseudomonadati</taxon>
        <taxon>Myxococcota</taxon>
        <taxon>Polyangia</taxon>
        <taxon>Polyangiales</taxon>
        <taxon>Polyangiaceae</taxon>
        <taxon>Polyangium</taxon>
    </lineage>
</organism>
<dbReference type="EMBL" id="WJIE01000009">
    <property type="protein sequence ID" value="MRG95759.1"/>
    <property type="molecule type" value="Genomic_DNA"/>
</dbReference>
<dbReference type="RefSeq" id="WP_153822580.1">
    <property type="nucleotide sequence ID" value="NZ_WJIE01000009.1"/>
</dbReference>
<comment type="caution">
    <text evidence="1">The sequence shown here is derived from an EMBL/GenBank/DDBJ whole genome shotgun (WGS) entry which is preliminary data.</text>
</comment>
<dbReference type="AlphaFoldDB" id="A0A6N7PV22"/>
<evidence type="ECO:0000313" key="1">
    <source>
        <dbReference type="EMBL" id="MRG95759.1"/>
    </source>
</evidence>
<keyword evidence="2" id="KW-1185">Reference proteome</keyword>
<gene>
    <name evidence="1" type="ORF">GF068_28150</name>
</gene>
<sequence length="88" mass="10365">MQGFRTFRYLYMVFKTEARGKTPWTIERTLLNMRKVGSVFHERRVVKRAFAVFVYSDSLTELSKRKQKESALALRTSWHRAHAEAAPS</sequence>
<dbReference type="Proteomes" id="UP000440224">
    <property type="component" value="Unassembled WGS sequence"/>
</dbReference>
<reference evidence="1 2" key="1">
    <citation type="submission" date="2019-10" db="EMBL/GenBank/DDBJ databases">
        <title>A soil myxobacterium in the family Polyangiaceae.</title>
        <authorList>
            <person name="Li Y."/>
            <person name="Wang J."/>
        </authorList>
    </citation>
    <scope>NUCLEOTIDE SEQUENCE [LARGE SCALE GENOMIC DNA]</scope>
    <source>
        <strain evidence="1 2">DSM 14734</strain>
    </source>
</reference>
<evidence type="ECO:0000313" key="2">
    <source>
        <dbReference type="Proteomes" id="UP000440224"/>
    </source>
</evidence>
<accession>A0A6N7PV22</accession>
<name>A0A6N7PV22_9BACT</name>